<dbReference type="OrthoDB" id="4940293at2759"/>
<dbReference type="PROSITE" id="PS00036">
    <property type="entry name" value="BZIP_BASIC"/>
    <property type="match status" value="1"/>
</dbReference>
<evidence type="ECO:0000259" key="5">
    <source>
        <dbReference type="PROSITE" id="PS50217"/>
    </source>
</evidence>
<protein>
    <recommendedName>
        <fullName evidence="5">BZIP domain-containing protein</fullName>
    </recommendedName>
</protein>
<dbReference type="CDD" id="cd14688">
    <property type="entry name" value="bZIP_YAP"/>
    <property type="match status" value="1"/>
</dbReference>
<feature type="domain" description="BZIP" evidence="5">
    <location>
        <begin position="88"/>
        <end position="151"/>
    </location>
</feature>
<evidence type="ECO:0000313" key="7">
    <source>
        <dbReference type="Proteomes" id="UP000267821"/>
    </source>
</evidence>
<dbReference type="Pfam" id="PF00170">
    <property type="entry name" value="bZIP_1"/>
    <property type="match status" value="1"/>
</dbReference>
<dbReference type="AlphaFoldDB" id="A0A3N4LI28"/>
<dbReference type="SUPFAM" id="SSF111430">
    <property type="entry name" value="YAP1 redox domain"/>
    <property type="match status" value="1"/>
</dbReference>
<organism evidence="6 7">
    <name type="scientific">Terfezia boudieri ATCC MYA-4762</name>
    <dbReference type="NCBI Taxonomy" id="1051890"/>
    <lineage>
        <taxon>Eukaryota</taxon>
        <taxon>Fungi</taxon>
        <taxon>Dikarya</taxon>
        <taxon>Ascomycota</taxon>
        <taxon>Pezizomycotina</taxon>
        <taxon>Pezizomycetes</taxon>
        <taxon>Pezizales</taxon>
        <taxon>Pezizaceae</taxon>
        <taxon>Terfezia</taxon>
    </lineage>
</organism>
<dbReference type="PROSITE" id="PS50217">
    <property type="entry name" value="BZIP"/>
    <property type="match status" value="1"/>
</dbReference>
<dbReference type="GO" id="GO:0001228">
    <property type="term" value="F:DNA-binding transcription activator activity, RNA polymerase II-specific"/>
    <property type="evidence" value="ECO:0007669"/>
    <property type="project" value="TreeGrafter"/>
</dbReference>
<name>A0A3N4LI28_9PEZI</name>
<proteinExistence type="predicted"/>
<evidence type="ECO:0000256" key="2">
    <source>
        <dbReference type="ARBA" id="ARBA00004496"/>
    </source>
</evidence>
<reference evidence="6 7" key="1">
    <citation type="journal article" date="2018" name="Nat. Ecol. Evol.">
        <title>Pezizomycetes genomes reveal the molecular basis of ectomycorrhizal truffle lifestyle.</title>
        <authorList>
            <person name="Murat C."/>
            <person name="Payen T."/>
            <person name="Noel B."/>
            <person name="Kuo A."/>
            <person name="Morin E."/>
            <person name="Chen J."/>
            <person name="Kohler A."/>
            <person name="Krizsan K."/>
            <person name="Balestrini R."/>
            <person name="Da Silva C."/>
            <person name="Montanini B."/>
            <person name="Hainaut M."/>
            <person name="Levati E."/>
            <person name="Barry K.W."/>
            <person name="Belfiori B."/>
            <person name="Cichocki N."/>
            <person name="Clum A."/>
            <person name="Dockter R.B."/>
            <person name="Fauchery L."/>
            <person name="Guy J."/>
            <person name="Iotti M."/>
            <person name="Le Tacon F."/>
            <person name="Lindquist E.A."/>
            <person name="Lipzen A."/>
            <person name="Malagnac F."/>
            <person name="Mello A."/>
            <person name="Molinier V."/>
            <person name="Miyauchi S."/>
            <person name="Poulain J."/>
            <person name="Riccioni C."/>
            <person name="Rubini A."/>
            <person name="Sitrit Y."/>
            <person name="Splivallo R."/>
            <person name="Traeger S."/>
            <person name="Wang M."/>
            <person name="Zifcakova L."/>
            <person name="Wipf D."/>
            <person name="Zambonelli A."/>
            <person name="Paolocci F."/>
            <person name="Nowrousian M."/>
            <person name="Ottonello S."/>
            <person name="Baldrian P."/>
            <person name="Spatafora J.W."/>
            <person name="Henrissat B."/>
            <person name="Nagy L.G."/>
            <person name="Aury J.M."/>
            <person name="Wincker P."/>
            <person name="Grigoriev I.V."/>
            <person name="Bonfante P."/>
            <person name="Martin F.M."/>
        </authorList>
    </citation>
    <scope>NUCLEOTIDE SEQUENCE [LARGE SCALE GENOMIC DNA]</scope>
    <source>
        <strain evidence="6 7">ATCC MYA-4762</strain>
    </source>
</reference>
<evidence type="ECO:0000256" key="1">
    <source>
        <dbReference type="ARBA" id="ARBA00004123"/>
    </source>
</evidence>
<feature type="compositionally biased region" description="Polar residues" evidence="4">
    <location>
        <begin position="1"/>
        <end position="13"/>
    </location>
</feature>
<dbReference type="InParanoid" id="A0A3N4LI28"/>
<evidence type="ECO:0000256" key="3">
    <source>
        <dbReference type="ARBA" id="ARBA00023242"/>
    </source>
</evidence>
<evidence type="ECO:0000313" key="6">
    <source>
        <dbReference type="EMBL" id="RPB20301.1"/>
    </source>
</evidence>
<dbReference type="InterPro" id="IPR046347">
    <property type="entry name" value="bZIP_sf"/>
</dbReference>
<dbReference type="SMART" id="SM00338">
    <property type="entry name" value="BRLZ"/>
    <property type="match status" value="1"/>
</dbReference>
<dbReference type="InterPro" id="IPR023167">
    <property type="entry name" value="Yap1_redox_dom_sf"/>
</dbReference>
<feature type="region of interest" description="Disordered" evidence="4">
    <location>
        <begin position="59"/>
        <end position="108"/>
    </location>
</feature>
<feature type="region of interest" description="Disordered" evidence="4">
    <location>
        <begin position="1"/>
        <end position="35"/>
    </location>
</feature>
<keyword evidence="7" id="KW-1185">Reference proteome</keyword>
<sequence>MDYNSFYNPQTFSAVGFPPTPQNEFDSDSPPNNYATFEQYRSYEGIDGLQTPVSAQHGIIKAQPLDMDQDMNEHSIRGRSSSEEKELTPAQSRRKEQNRQAQRAFRERKEKAFKDLEQKLANIEASSSSILSENEILKRELQKYQTENEILRATSKLNASAIVQAATAAAAANSNAHDDGAEMSVGPMQYNPTEFYDSLLATHANKTPSHRIVFSPTTGERLLGAGATWDLIVGHPLYKQGLVDVQEVCDRLKGGARCDGQGPVFEEGAILASIMASAASGRDEL</sequence>
<dbReference type="GO" id="GO:0090575">
    <property type="term" value="C:RNA polymerase II transcription regulator complex"/>
    <property type="evidence" value="ECO:0007669"/>
    <property type="project" value="TreeGrafter"/>
</dbReference>
<dbReference type="PANTHER" id="PTHR40621:SF8">
    <property type="entry name" value="AP-1-LIKE TRANSCRIPTION FACTOR YAP3"/>
    <property type="match status" value="1"/>
</dbReference>
<dbReference type="STRING" id="1051890.A0A3N4LI28"/>
<accession>A0A3N4LI28</accession>
<dbReference type="GO" id="GO:0000976">
    <property type="term" value="F:transcription cis-regulatory region binding"/>
    <property type="evidence" value="ECO:0007669"/>
    <property type="project" value="InterPro"/>
</dbReference>
<keyword evidence="3" id="KW-0539">Nucleus</keyword>
<dbReference type="InterPro" id="IPR050936">
    <property type="entry name" value="AP-1-like"/>
</dbReference>
<comment type="subcellular location">
    <subcellularLocation>
        <location evidence="2">Cytoplasm</location>
    </subcellularLocation>
    <subcellularLocation>
        <location evidence="1">Nucleus</location>
    </subcellularLocation>
</comment>
<dbReference type="EMBL" id="ML121574">
    <property type="protein sequence ID" value="RPB20301.1"/>
    <property type="molecule type" value="Genomic_DNA"/>
</dbReference>
<feature type="compositionally biased region" description="Basic and acidic residues" evidence="4">
    <location>
        <begin position="71"/>
        <end position="108"/>
    </location>
</feature>
<dbReference type="Proteomes" id="UP000267821">
    <property type="component" value="Unassembled WGS sequence"/>
</dbReference>
<dbReference type="FunCoup" id="A0A3N4LI28">
    <property type="interactions" value="241"/>
</dbReference>
<dbReference type="Gene3D" id="1.20.5.170">
    <property type="match status" value="1"/>
</dbReference>
<dbReference type="PANTHER" id="PTHR40621">
    <property type="entry name" value="TRANSCRIPTION FACTOR KAPC-RELATED"/>
    <property type="match status" value="1"/>
</dbReference>
<gene>
    <name evidence="6" type="ORF">L211DRAFT_813335</name>
</gene>
<dbReference type="InterPro" id="IPR004827">
    <property type="entry name" value="bZIP"/>
</dbReference>
<dbReference type="SUPFAM" id="SSF57959">
    <property type="entry name" value="Leucine zipper domain"/>
    <property type="match status" value="1"/>
</dbReference>
<evidence type="ECO:0000256" key="4">
    <source>
        <dbReference type="SAM" id="MobiDB-lite"/>
    </source>
</evidence>
<dbReference type="GO" id="GO:0005737">
    <property type="term" value="C:cytoplasm"/>
    <property type="evidence" value="ECO:0007669"/>
    <property type="project" value="UniProtKB-SubCell"/>
</dbReference>
<dbReference type="Gene3D" id="1.10.238.100">
    <property type="entry name" value="YAP1 redox domain. Chain B"/>
    <property type="match status" value="1"/>
</dbReference>